<evidence type="ECO:0000313" key="6">
    <source>
        <dbReference type="EMBL" id="TBU96535.1"/>
    </source>
</evidence>
<evidence type="ECO:0000256" key="4">
    <source>
        <dbReference type="ARBA" id="ARBA00022729"/>
    </source>
</evidence>
<evidence type="ECO:0000313" key="7">
    <source>
        <dbReference type="Proteomes" id="UP000292639"/>
    </source>
</evidence>
<evidence type="ECO:0000259" key="5">
    <source>
        <dbReference type="Pfam" id="PF00496"/>
    </source>
</evidence>
<protein>
    <submittedName>
        <fullName evidence="6">ABC transporter substrate-binding protein</fullName>
    </submittedName>
</protein>
<keyword evidence="3" id="KW-0813">Transport</keyword>
<dbReference type="GO" id="GO:0015833">
    <property type="term" value="P:peptide transport"/>
    <property type="evidence" value="ECO:0007669"/>
    <property type="project" value="TreeGrafter"/>
</dbReference>
<dbReference type="EMBL" id="QJUP01000012">
    <property type="protein sequence ID" value="TBU96535.1"/>
    <property type="molecule type" value="Genomic_DNA"/>
</dbReference>
<dbReference type="InterPro" id="IPR039424">
    <property type="entry name" value="SBP_5"/>
</dbReference>
<reference evidence="6 7" key="1">
    <citation type="submission" date="2018-06" db="EMBL/GenBank/DDBJ databases">
        <title>Three novel Pseudomonas species isolated from symptomatic oak.</title>
        <authorList>
            <person name="Bueno-Gonzalez V."/>
            <person name="Brady C."/>
        </authorList>
    </citation>
    <scope>NUCLEOTIDE SEQUENCE [LARGE SCALE GENOMIC DNA]</scope>
    <source>
        <strain evidence="6 7">P17C</strain>
    </source>
</reference>
<comment type="subcellular location">
    <subcellularLocation>
        <location evidence="1">Cell envelope</location>
    </subcellularLocation>
</comment>
<name>A0A4Q9R7I5_9GAMM</name>
<dbReference type="PANTHER" id="PTHR30290">
    <property type="entry name" value="PERIPLASMIC BINDING COMPONENT OF ABC TRANSPORTER"/>
    <property type="match status" value="1"/>
</dbReference>
<dbReference type="SUPFAM" id="SSF53850">
    <property type="entry name" value="Periplasmic binding protein-like II"/>
    <property type="match status" value="1"/>
</dbReference>
<evidence type="ECO:0000256" key="1">
    <source>
        <dbReference type="ARBA" id="ARBA00004196"/>
    </source>
</evidence>
<dbReference type="AlphaFoldDB" id="A0A4Q9R7I5"/>
<dbReference type="Gene3D" id="3.90.76.10">
    <property type="entry name" value="Dipeptide-binding Protein, Domain 1"/>
    <property type="match status" value="1"/>
</dbReference>
<dbReference type="Proteomes" id="UP000292639">
    <property type="component" value="Unassembled WGS sequence"/>
</dbReference>
<dbReference type="GO" id="GO:0030313">
    <property type="term" value="C:cell envelope"/>
    <property type="evidence" value="ECO:0007669"/>
    <property type="project" value="UniProtKB-SubCell"/>
</dbReference>
<gene>
    <name evidence="6" type="ORF">DNJ96_10340</name>
</gene>
<dbReference type="CDD" id="cd08512">
    <property type="entry name" value="PBP2_NikA_DppA_OppA_like_7"/>
    <property type="match status" value="1"/>
</dbReference>
<keyword evidence="7" id="KW-1185">Reference proteome</keyword>
<dbReference type="InterPro" id="IPR000914">
    <property type="entry name" value="SBP_5_dom"/>
</dbReference>
<dbReference type="Gene3D" id="3.40.190.10">
    <property type="entry name" value="Periplasmic binding protein-like II"/>
    <property type="match status" value="1"/>
</dbReference>
<evidence type="ECO:0000256" key="2">
    <source>
        <dbReference type="ARBA" id="ARBA00005695"/>
    </source>
</evidence>
<dbReference type="Pfam" id="PF00496">
    <property type="entry name" value="SBP_bac_5"/>
    <property type="match status" value="1"/>
</dbReference>
<comment type="caution">
    <text evidence="6">The sequence shown here is derived from an EMBL/GenBank/DDBJ whole genome shotgun (WGS) entry which is preliminary data.</text>
</comment>
<sequence>MSSRQRAPCAAMRCPTAAWRRPWPAAAPDESENDDRKTLGACTPASAGPSPYGSFACEGQGMHTCALLPLPSRERAGARGAAARQPGGLTGTAAPWRALPLFPSPSPTRGEGSRIRLHRRLPVAIAVHAKALARAWRLSLGLGMSLGLAACGGSLGTPDNVLVIAWNIDSINTFDPARSSDIVSNEVISNLCDTLVIPDPADATRLVPGLAERWQQSADRRRLTFHLRPDLRFADGRVATAEDLAWSIRRNLQLNMAGANALREYGFRLEDAEQRIRAVDAHTLELELDRPYPQSVIMQAIGAHRLSSLLDRQTLLANQQDGDLGNRWLGRNSACVGPYRLREWNAGEVAVLERNPGHWRETRLERVILRHVAESATQRLLLERGDVDVARNLNAEDLGALEGSSDVRIEAVERPQIYFLDINNDHPILGNAKVRLALRYLFDYQALADSVMRYNGVPRASFVPLGSFGALDAAQGQPFRLDIDKARQLLAEAGHAEGFELKLLYGTPLYSAPIAQHLQHNAAQVGIKLSLERMTNGQLFTRIFANQFELSLHSLDSNIPDAHGMASRLVFNPDPTPRKATGAMPTVFASYYSSAANREVEAALLEPDEAKRIERYQRLQRQQMQEGPFAYLFQLNQVAALHQRLRDWRWNGSRTYYAEVGKTPRDSGGGQ</sequence>
<evidence type="ECO:0000256" key="3">
    <source>
        <dbReference type="ARBA" id="ARBA00022448"/>
    </source>
</evidence>
<organism evidence="6 7">
    <name type="scientific">Stutzerimonas kirkiae</name>
    <dbReference type="NCBI Taxonomy" id="2211392"/>
    <lineage>
        <taxon>Bacteria</taxon>
        <taxon>Pseudomonadati</taxon>
        <taxon>Pseudomonadota</taxon>
        <taxon>Gammaproteobacteria</taxon>
        <taxon>Pseudomonadales</taxon>
        <taxon>Pseudomonadaceae</taxon>
        <taxon>Stutzerimonas</taxon>
    </lineage>
</organism>
<dbReference type="GO" id="GO:1904680">
    <property type="term" value="F:peptide transmembrane transporter activity"/>
    <property type="evidence" value="ECO:0007669"/>
    <property type="project" value="TreeGrafter"/>
</dbReference>
<feature type="domain" description="Solute-binding protein family 5" evidence="5">
    <location>
        <begin position="206"/>
        <end position="571"/>
    </location>
</feature>
<dbReference type="PANTHER" id="PTHR30290:SF10">
    <property type="entry name" value="PERIPLASMIC OLIGOPEPTIDE-BINDING PROTEIN-RELATED"/>
    <property type="match status" value="1"/>
</dbReference>
<proteinExistence type="inferred from homology"/>
<keyword evidence="4" id="KW-0732">Signal</keyword>
<dbReference type="Gene3D" id="3.10.105.10">
    <property type="entry name" value="Dipeptide-binding Protein, Domain 3"/>
    <property type="match status" value="1"/>
</dbReference>
<accession>A0A4Q9R7I5</accession>
<comment type="similarity">
    <text evidence="2">Belongs to the bacterial solute-binding protein 5 family.</text>
</comment>